<name>A0A5K1JX46_9APHY</name>
<dbReference type="AlphaFoldDB" id="A0A5K1JX46"/>
<feature type="region of interest" description="Disordered" evidence="1">
    <location>
        <begin position="202"/>
        <end position="315"/>
    </location>
</feature>
<gene>
    <name evidence="2" type="primary">I1R980</name>
</gene>
<accession>A0A5K1JX46</accession>
<sequence>MKTIKNLFTVPPLSPTRGSRLSCLQCKKSFKPSDQDQVYCSINCSRMESWLAMNRKHVAKQRALGLLPDSNAGASDTKRLFLAPLRFSPSDKLATARPSTAPPWRVEFPRPPPSNRDGHGTPRRVLRKRSVSTSCASSSRTLCSLPPPLPPSPSRSSFQRVSRRISQTPSQASTVVADPFYQPGPSEHDAYTRLVGQNRSSVTLAHPPRPRLTSSVTAPTPSATPRTPKTPFLTRTPNPAIMSHAAARPSTFPGPLKKSITGALGTPPAEGAPPTPGPPPESGPPARLRAGFDRRAARPRSNSFGGFGSLAIHAT</sequence>
<dbReference type="EMBL" id="LR726127">
    <property type="protein sequence ID" value="VWO97112.1"/>
    <property type="molecule type" value="Genomic_DNA"/>
</dbReference>
<feature type="compositionally biased region" description="Basic residues" evidence="1">
    <location>
        <begin position="121"/>
        <end position="130"/>
    </location>
</feature>
<feature type="compositionally biased region" description="Low complexity" evidence="1">
    <location>
        <begin position="131"/>
        <end position="144"/>
    </location>
</feature>
<evidence type="ECO:0000256" key="1">
    <source>
        <dbReference type="SAM" id="MobiDB-lite"/>
    </source>
</evidence>
<proteinExistence type="predicted"/>
<feature type="region of interest" description="Disordered" evidence="1">
    <location>
        <begin position="92"/>
        <end position="160"/>
    </location>
</feature>
<protein>
    <submittedName>
        <fullName evidence="2">N/A</fullName>
    </submittedName>
</protein>
<feature type="compositionally biased region" description="Low complexity" evidence="1">
    <location>
        <begin position="213"/>
        <end position="231"/>
    </location>
</feature>
<organism evidence="2">
    <name type="scientific">Ganoderma boninense</name>
    <dbReference type="NCBI Taxonomy" id="34458"/>
    <lineage>
        <taxon>Eukaryota</taxon>
        <taxon>Fungi</taxon>
        <taxon>Dikarya</taxon>
        <taxon>Basidiomycota</taxon>
        <taxon>Agaricomycotina</taxon>
        <taxon>Agaricomycetes</taxon>
        <taxon>Polyporales</taxon>
        <taxon>Polyporaceae</taxon>
        <taxon>Ganoderma</taxon>
    </lineage>
</organism>
<reference evidence="2" key="1">
    <citation type="submission" date="2019-10" db="EMBL/GenBank/DDBJ databases">
        <authorList>
            <person name="Nor Muhammad N."/>
        </authorList>
    </citation>
    <scope>NUCLEOTIDE SEQUENCE</scope>
</reference>
<evidence type="ECO:0000313" key="2">
    <source>
        <dbReference type="EMBL" id="VWO97112.1"/>
    </source>
</evidence>
<feature type="compositionally biased region" description="Pro residues" evidence="1">
    <location>
        <begin position="270"/>
        <end position="283"/>
    </location>
</feature>